<evidence type="ECO:0000313" key="2">
    <source>
        <dbReference type="WBParaSite" id="RSKR_0000633000.1"/>
    </source>
</evidence>
<protein>
    <submittedName>
        <fullName evidence="2">Serine/threonine-protein phosphatase PGAM5, mitochondrial</fullName>
    </submittedName>
</protein>
<accession>A0AC35U1J0</accession>
<evidence type="ECO:0000313" key="1">
    <source>
        <dbReference type="Proteomes" id="UP000095286"/>
    </source>
</evidence>
<reference evidence="2" key="1">
    <citation type="submission" date="2016-11" db="UniProtKB">
        <authorList>
            <consortium name="WormBaseParasite"/>
        </authorList>
    </citation>
    <scope>IDENTIFICATION</scope>
    <source>
        <strain evidence="2">KR3021</strain>
    </source>
</reference>
<dbReference type="WBParaSite" id="RSKR_0000633000.1">
    <property type="protein sequence ID" value="RSKR_0000633000.1"/>
    <property type="gene ID" value="RSKR_0000633000"/>
</dbReference>
<organism evidence="1 2">
    <name type="scientific">Rhabditophanes sp. KR3021</name>
    <dbReference type="NCBI Taxonomy" id="114890"/>
    <lineage>
        <taxon>Eukaryota</taxon>
        <taxon>Metazoa</taxon>
        <taxon>Ecdysozoa</taxon>
        <taxon>Nematoda</taxon>
        <taxon>Chromadorea</taxon>
        <taxon>Rhabditida</taxon>
        <taxon>Tylenchina</taxon>
        <taxon>Panagrolaimomorpha</taxon>
        <taxon>Strongyloidoidea</taxon>
        <taxon>Alloionematidae</taxon>
        <taxon>Rhabditophanes</taxon>
    </lineage>
</organism>
<proteinExistence type="predicted"/>
<sequence length="428" mass="48765">MFKQLARLAIPVTATVGFIGHTGFDAVSAKEKRTTSENPLKDDILNLDEKNCRYFPIEKQWDTDWDLRSPTSLIRPKKWNSASEEEKAEMIKKVTPTATRNIFLIRHGQYQLSTSDKFLTELGKKQAAILGKRLESSEVKFDKQLARLAIPVTATVGFIGHTGFDAVSAKEKRTTSENPLKDDILNLDEKNCRYFPIEKQWDTDWDLRSPTSLIRPKKWNSASEEKKAEMIKKVTPTATRNIFLIRHGQYQLSTSDKFLTELGKKQAAILGKRLESSEVKFDKVTYSTMNRATETAKIMMSQMKELPSSSDVLLEEGAPYPPVPAVSHWKPHNKEFFVDGARIETAFRKYIHRADPEQEKESFELIVCHANVIRFFICRALQLPPEAWLRMSLGNSSITWLVIRPSGNVSIRSIGDIGHLDKDTLTFT</sequence>
<dbReference type="Proteomes" id="UP000095286">
    <property type="component" value="Unplaced"/>
</dbReference>
<name>A0AC35U1J0_9BILA</name>